<sequence>MTNTRLTRRPLARRSSIALAVMALAAVPALSGCFSGQGATTTVQSGMNSGDGTMATAGSMKVVNVTIVIGEGVGPAQLIGNIINQGTGADTLNSIEVAGRPVTAQPPIGEIAPAQSITFGYQDSAIKVPVRGLAAAISTYVPVTFNFQNAGTLKISVLTVPDTGIYAGITNTVKVENLLPTPAPVASSSAPEAL</sequence>
<proteinExistence type="predicted"/>
<dbReference type="AlphaFoldDB" id="A0A6J7SDN3"/>
<organism evidence="1">
    <name type="scientific">freshwater metagenome</name>
    <dbReference type="NCBI Taxonomy" id="449393"/>
    <lineage>
        <taxon>unclassified sequences</taxon>
        <taxon>metagenomes</taxon>
        <taxon>ecological metagenomes</taxon>
    </lineage>
</organism>
<dbReference type="EMBL" id="CAFBPZ010000059">
    <property type="protein sequence ID" value="CAB5039287.1"/>
    <property type="molecule type" value="Genomic_DNA"/>
</dbReference>
<protein>
    <submittedName>
        <fullName evidence="1">Unannotated protein</fullName>
    </submittedName>
</protein>
<accession>A0A6J7SDN3</accession>
<name>A0A6J7SDN3_9ZZZZ</name>
<reference evidence="1" key="1">
    <citation type="submission" date="2020-05" db="EMBL/GenBank/DDBJ databases">
        <authorList>
            <person name="Chiriac C."/>
            <person name="Salcher M."/>
            <person name="Ghai R."/>
            <person name="Kavagutti S V."/>
        </authorList>
    </citation>
    <scope>NUCLEOTIDE SEQUENCE</scope>
</reference>
<dbReference type="PROSITE" id="PS51257">
    <property type="entry name" value="PROKAR_LIPOPROTEIN"/>
    <property type="match status" value="1"/>
</dbReference>
<evidence type="ECO:0000313" key="1">
    <source>
        <dbReference type="EMBL" id="CAB5039287.1"/>
    </source>
</evidence>
<gene>
    <name evidence="1" type="ORF">UFOPK4237_00965</name>
</gene>